<evidence type="ECO:0000256" key="15">
    <source>
        <dbReference type="ARBA" id="ARBA00074336"/>
    </source>
</evidence>
<dbReference type="PANTHER" id="PTHR11785:SF512">
    <property type="entry name" value="SOBREMESA, ISOFORM B"/>
    <property type="match status" value="1"/>
</dbReference>
<sequence length="520" mass="56402">MGKSVSPDLSKAESDSIHRHRHVQSPSSKNQGLSVISNSQPDVLNSTLPTVEVTLQRHLGLFSGVCFIVGVIIGSGIFISPKGVLEHTHSVGACLIVWAICGLLALLGALCYAEIGTVIPRNGAEVAYLKEGIGSVHERTGDVLAYLFNWTNAIILRPASLAVLTLTFSEYFLAGVMDDCGPPSELVQMFAIFTIIMLINVSSLSVSAANHLNIVFVICKVLTILTVIVAGLVRVLQGHTKYLENGFAGTTKNPLGIAFAFYSGLWAYDGWNSLNTVTEELKNPQRDLWLSIALALPAVTVLYVLTNISYFTVLSKAALLSSTAVAVTWGEVILGRAVRALLILISISALGSANGTLIAAARYSMVGAQYGYLPEVFACIHSKRLTPLPGIVLQGFIGILFCLPIDISSLIDLFNFAAWIFYGLTFFATLCCKFTKKDAKRVISIPIPLIVVIILISIYLVIAPVISKPSIGLLVATTIMLVGLVFYYPFVYRKMELNIMKKFNTFLITFFDLQRAQVDI</sequence>
<keyword evidence="5" id="KW-0597">Phosphoprotein</keyword>
<evidence type="ECO:0000256" key="14">
    <source>
        <dbReference type="ARBA" id="ARBA00052732"/>
    </source>
</evidence>
<evidence type="ECO:0000256" key="13">
    <source>
        <dbReference type="ARBA" id="ARBA00052179"/>
    </source>
</evidence>
<feature type="transmembrane region" description="Helical" evidence="20">
    <location>
        <begin position="288"/>
        <end position="305"/>
    </location>
</feature>
<dbReference type="Gene3D" id="1.20.1740.10">
    <property type="entry name" value="Amino acid/polyamine transporter I"/>
    <property type="match status" value="1"/>
</dbReference>
<evidence type="ECO:0000256" key="2">
    <source>
        <dbReference type="ARBA" id="ARBA00009523"/>
    </source>
</evidence>
<comment type="catalytic activity">
    <reaction evidence="12">
        <text>L-histidine(out) + L-arginine(in) = L-histidine(in) + L-arginine(out)</text>
        <dbReference type="Rhea" id="RHEA:71063"/>
        <dbReference type="ChEBI" id="CHEBI:32682"/>
        <dbReference type="ChEBI" id="CHEBI:57595"/>
    </reaction>
    <physiologicalReaction direction="left-to-right" evidence="12">
        <dbReference type="Rhea" id="RHEA:71064"/>
    </physiologicalReaction>
</comment>
<dbReference type="PIRSF" id="PIRSF006060">
    <property type="entry name" value="AA_transporter"/>
    <property type="match status" value="1"/>
</dbReference>
<evidence type="ECO:0000256" key="8">
    <source>
        <dbReference type="ARBA" id="ARBA00023136"/>
    </source>
</evidence>
<dbReference type="GO" id="GO:0015179">
    <property type="term" value="F:L-amino acid transmembrane transporter activity"/>
    <property type="evidence" value="ECO:0007669"/>
    <property type="project" value="TreeGrafter"/>
</dbReference>
<evidence type="ECO:0000256" key="5">
    <source>
        <dbReference type="ARBA" id="ARBA00022553"/>
    </source>
</evidence>
<dbReference type="AlphaFoldDB" id="A0A813XVQ3"/>
<evidence type="ECO:0000256" key="19">
    <source>
        <dbReference type="SAM" id="MobiDB-lite"/>
    </source>
</evidence>
<gene>
    <name evidence="21" type="ORF">ZHD862_LOCUS6148</name>
</gene>
<evidence type="ECO:0000256" key="16">
    <source>
        <dbReference type="ARBA" id="ARBA00079910"/>
    </source>
</evidence>
<keyword evidence="7 20" id="KW-1133">Transmembrane helix</keyword>
<comment type="similarity">
    <text evidence="2">Belongs to the amino acid-polyamine-organocation (APC) superfamily.</text>
</comment>
<evidence type="ECO:0000256" key="11">
    <source>
        <dbReference type="ARBA" id="ARBA00051814"/>
    </source>
</evidence>
<evidence type="ECO:0000256" key="6">
    <source>
        <dbReference type="ARBA" id="ARBA00022692"/>
    </source>
</evidence>
<feature type="transmembrane region" description="Helical" evidence="20">
    <location>
        <begin position="340"/>
        <end position="364"/>
    </location>
</feature>
<evidence type="ECO:0000313" key="22">
    <source>
        <dbReference type="Proteomes" id="UP000663864"/>
    </source>
</evidence>
<dbReference type="InterPro" id="IPR050598">
    <property type="entry name" value="AminoAcid_Transporter"/>
</dbReference>
<organism evidence="21 22">
    <name type="scientific">Rotaria sordida</name>
    <dbReference type="NCBI Taxonomy" id="392033"/>
    <lineage>
        <taxon>Eukaryota</taxon>
        <taxon>Metazoa</taxon>
        <taxon>Spiralia</taxon>
        <taxon>Gnathifera</taxon>
        <taxon>Rotifera</taxon>
        <taxon>Eurotatoria</taxon>
        <taxon>Bdelloidea</taxon>
        <taxon>Philodinida</taxon>
        <taxon>Philodinidae</taxon>
        <taxon>Rotaria</taxon>
    </lineage>
</organism>
<comment type="catalytic activity">
    <reaction evidence="18">
        <text>L-phenylalanine(out) + L-arginine(in) = L-phenylalanine(in) + L-arginine(out)</text>
        <dbReference type="Rhea" id="RHEA:71067"/>
        <dbReference type="ChEBI" id="CHEBI:32682"/>
        <dbReference type="ChEBI" id="CHEBI:58095"/>
    </reaction>
    <physiologicalReaction direction="left-to-right" evidence="18">
        <dbReference type="Rhea" id="RHEA:71068"/>
    </physiologicalReaction>
</comment>
<keyword evidence="6 20" id="KW-0812">Transmembrane</keyword>
<dbReference type="InterPro" id="IPR002293">
    <property type="entry name" value="AA/rel_permease1"/>
</dbReference>
<name>A0A813XVQ3_9BILA</name>
<feature type="compositionally biased region" description="Polar residues" evidence="19">
    <location>
        <begin position="24"/>
        <end position="34"/>
    </location>
</feature>
<comment type="catalytic activity">
    <reaction evidence="10">
        <text>L-lysine(out) + L-arginine(in) = L-lysine(in) + L-arginine(out)</text>
        <dbReference type="Rhea" id="RHEA:70827"/>
        <dbReference type="ChEBI" id="CHEBI:32551"/>
        <dbReference type="ChEBI" id="CHEBI:32682"/>
    </reaction>
    <physiologicalReaction direction="left-to-right" evidence="10">
        <dbReference type="Rhea" id="RHEA:70828"/>
    </physiologicalReaction>
</comment>
<keyword evidence="9" id="KW-1015">Disulfide bond</keyword>
<evidence type="ECO:0000313" key="21">
    <source>
        <dbReference type="EMBL" id="CAF0876255.1"/>
    </source>
</evidence>
<comment type="catalytic activity">
    <reaction evidence="14">
        <text>L-leucine(out) + L-arginine(in) = L-leucine(in) + L-arginine(out)</text>
        <dbReference type="Rhea" id="RHEA:71059"/>
        <dbReference type="ChEBI" id="CHEBI:32682"/>
        <dbReference type="ChEBI" id="CHEBI:57427"/>
    </reaction>
    <physiologicalReaction direction="left-to-right" evidence="14">
        <dbReference type="Rhea" id="RHEA:71060"/>
    </physiologicalReaction>
</comment>
<comment type="catalytic activity">
    <reaction evidence="11">
        <text>L-cystine(out) + L-arginine(in) = L-cystine(in) + L-arginine(out)</text>
        <dbReference type="Rhea" id="RHEA:71075"/>
        <dbReference type="ChEBI" id="CHEBI:32682"/>
        <dbReference type="ChEBI" id="CHEBI:35491"/>
    </reaction>
    <physiologicalReaction direction="left-to-right" evidence="11">
        <dbReference type="Rhea" id="RHEA:71076"/>
    </physiologicalReaction>
</comment>
<comment type="catalytic activity">
    <reaction evidence="13">
        <text>L-cysteine(out) + L-arginine(in) = L-cysteine(in) + L-arginine(out)</text>
        <dbReference type="Rhea" id="RHEA:71071"/>
        <dbReference type="ChEBI" id="CHEBI:32682"/>
        <dbReference type="ChEBI" id="CHEBI:35235"/>
    </reaction>
    <physiologicalReaction direction="left-to-right" evidence="13">
        <dbReference type="Rhea" id="RHEA:71072"/>
    </physiologicalReaction>
</comment>
<feature type="transmembrane region" description="Helical" evidence="20">
    <location>
        <begin position="247"/>
        <end position="268"/>
    </location>
</feature>
<accession>A0A813XVQ3</accession>
<dbReference type="GO" id="GO:0016324">
    <property type="term" value="C:apical plasma membrane"/>
    <property type="evidence" value="ECO:0007669"/>
    <property type="project" value="UniProtKB-SubCell"/>
</dbReference>
<evidence type="ECO:0000256" key="1">
    <source>
        <dbReference type="ARBA" id="ARBA00004424"/>
    </source>
</evidence>
<evidence type="ECO:0000256" key="7">
    <source>
        <dbReference type="ARBA" id="ARBA00022989"/>
    </source>
</evidence>
<feature type="transmembrane region" description="Helical" evidence="20">
    <location>
        <begin position="91"/>
        <end position="115"/>
    </location>
</feature>
<evidence type="ECO:0000256" key="9">
    <source>
        <dbReference type="ARBA" id="ARBA00023157"/>
    </source>
</evidence>
<feature type="transmembrane region" description="Helical" evidence="20">
    <location>
        <begin position="471"/>
        <end position="492"/>
    </location>
</feature>
<dbReference type="Proteomes" id="UP000663864">
    <property type="component" value="Unassembled WGS sequence"/>
</dbReference>
<feature type="transmembrane region" description="Helical" evidence="20">
    <location>
        <begin position="413"/>
        <end position="431"/>
    </location>
</feature>
<dbReference type="Pfam" id="PF13520">
    <property type="entry name" value="AA_permease_2"/>
    <property type="match status" value="1"/>
</dbReference>
<evidence type="ECO:0000256" key="3">
    <source>
        <dbReference type="ARBA" id="ARBA00022448"/>
    </source>
</evidence>
<feature type="transmembrane region" description="Helical" evidence="20">
    <location>
        <begin position="385"/>
        <end position="407"/>
    </location>
</feature>
<dbReference type="EMBL" id="CAJNOT010000170">
    <property type="protein sequence ID" value="CAF0876255.1"/>
    <property type="molecule type" value="Genomic_DNA"/>
</dbReference>
<feature type="transmembrane region" description="Helical" evidence="20">
    <location>
        <begin position="186"/>
        <end position="208"/>
    </location>
</feature>
<feature type="region of interest" description="Disordered" evidence="19">
    <location>
        <begin position="1"/>
        <end position="34"/>
    </location>
</feature>
<evidence type="ECO:0000256" key="20">
    <source>
        <dbReference type="SAM" id="Phobius"/>
    </source>
</evidence>
<comment type="caution">
    <text evidence="21">The sequence shown here is derived from an EMBL/GenBank/DDBJ whole genome shotgun (WGS) entry which is preliminary data.</text>
</comment>
<evidence type="ECO:0000256" key="10">
    <source>
        <dbReference type="ARBA" id="ARBA00051323"/>
    </source>
</evidence>
<comment type="subcellular location">
    <subcellularLocation>
        <location evidence="1">Apical cell membrane</location>
        <topology evidence="1">Multi-pass membrane protein</topology>
    </subcellularLocation>
</comment>
<keyword evidence="4" id="KW-1003">Cell membrane</keyword>
<dbReference type="PANTHER" id="PTHR11785">
    <property type="entry name" value="AMINO ACID TRANSPORTER"/>
    <property type="match status" value="1"/>
</dbReference>
<evidence type="ECO:0000256" key="12">
    <source>
        <dbReference type="ARBA" id="ARBA00051835"/>
    </source>
</evidence>
<feature type="transmembrane region" description="Helical" evidence="20">
    <location>
        <begin position="59"/>
        <end position="79"/>
    </location>
</feature>
<keyword evidence="8 20" id="KW-0472">Membrane</keyword>
<proteinExistence type="inferred from homology"/>
<reference evidence="21" key="1">
    <citation type="submission" date="2021-02" db="EMBL/GenBank/DDBJ databases">
        <authorList>
            <person name="Nowell W R."/>
        </authorList>
    </citation>
    <scope>NUCLEOTIDE SEQUENCE</scope>
</reference>
<evidence type="ECO:0000256" key="4">
    <source>
        <dbReference type="ARBA" id="ARBA00022475"/>
    </source>
</evidence>
<evidence type="ECO:0000256" key="18">
    <source>
        <dbReference type="ARBA" id="ARBA00093193"/>
    </source>
</evidence>
<dbReference type="FunFam" id="1.20.1740.10:FF:000015">
    <property type="entry name" value="B(0,+)-type amino acid transporter 1"/>
    <property type="match status" value="1"/>
</dbReference>
<evidence type="ECO:0000256" key="17">
    <source>
        <dbReference type="ARBA" id="ARBA00083296"/>
    </source>
</evidence>
<keyword evidence="3" id="KW-0813">Transport</keyword>
<protein>
    <recommendedName>
        <fullName evidence="15">b(0,+)-type amino acid transporter 1</fullName>
    </recommendedName>
    <alternativeName>
        <fullName evidence="16">Glycoprotein-associated amino acid transporter b0,+AT1</fullName>
    </alternativeName>
    <alternativeName>
        <fullName evidence="17">Solute carrier family 7 member 9</fullName>
    </alternativeName>
</protein>
<feature type="transmembrane region" description="Helical" evidence="20">
    <location>
        <begin position="154"/>
        <end position="174"/>
    </location>
</feature>
<feature type="transmembrane region" description="Helical" evidence="20">
    <location>
        <begin position="443"/>
        <end position="465"/>
    </location>
</feature>
<feature type="transmembrane region" description="Helical" evidence="20">
    <location>
        <begin position="214"/>
        <end position="235"/>
    </location>
</feature>